<dbReference type="AlphaFoldDB" id="A0A2T2Z1C6"/>
<evidence type="ECO:0000259" key="4">
    <source>
        <dbReference type="PROSITE" id="PS50901"/>
    </source>
</evidence>
<dbReference type="Proteomes" id="UP000241647">
    <property type="component" value="Unassembled WGS sequence"/>
</dbReference>
<keyword evidence="3" id="KW-1133">Transmembrane helix</keyword>
<gene>
    <name evidence="5" type="ORF">C8259_18635</name>
</gene>
<dbReference type="InterPro" id="IPR027417">
    <property type="entry name" value="P-loop_NTPase"/>
</dbReference>
<evidence type="ECO:0000313" key="6">
    <source>
        <dbReference type="Proteomes" id="UP000241647"/>
    </source>
</evidence>
<feature type="transmembrane region" description="Helical" evidence="3">
    <location>
        <begin position="6"/>
        <end position="25"/>
    </location>
</feature>
<keyword evidence="3" id="KW-0472">Membrane</keyword>
<feature type="region of interest" description="Disordered" evidence="2">
    <location>
        <begin position="417"/>
        <end position="440"/>
    </location>
</feature>
<keyword evidence="3" id="KW-0812">Transmembrane</keyword>
<feature type="domain" description="FtsK" evidence="4">
    <location>
        <begin position="148"/>
        <end position="350"/>
    </location>
</feature>
<evidence type="ECO:0000256" key="2">
    <source>
        <dbReference type="SAM" id="MobiDB-lite"/>
    </source>
</evidence>
<dbReference type="InterPro" id="IPR002543">
    <property type="entry name" value="FtsK_dom"/>
</dbReference>
<evidence type="ECO:0000256" key="3">
    <source>
        <dbReference type="SAM" id="Phobius"/>
    </source>
</evidence>
<dbReference type="RefSeq" id="WP_063026376.1">
    <property type="nucleotide sequence ID" value="NZ_PYHS01000009.1"/>
</dbReference>
<dbReference type="SUPFAM" id="SSF52540">
    <property type="entry name" value="P-loop containing nucleoside triphosphate hydrolases"/>
    <property type="match status" value="1"/>
</dbReference>
<protein>
    <recommendedName>
        <fullName evidence="4">FtsK domain-containing protein</fullName>
    </recommendedName>
</protein>
<dbReference type="PROSITE" id="PS50901">
    <property type="entry name" value="FTSK"/>
    <property type="match status" value="1"/>
</dbReference>
<feature type="binding site" evidence="1">
    <location>
        <begin position="186"/>
        <end position="193"/>
    </location>
    <ligand>
        <name>ATP</name>
        <dbReference type="ChEBI" id="CHEBI:30616"/>
    </ligand>
</feature>
<accession>A0A2T2Z1C6</accession>
<dbReference type="EMBL" id="PYHS01000009">
    <property type="protein sequence ID" value="PSR61568.1"/>
    <property type="molecule type" value="Genomic_DNA"/>
</dbReference>
<comment type="caution">
    <text evidence="5">The sequence shown here is derived from an EMBL/GenBank/DDBJ whole genome shotgun (WGS) entry which is preliminary data.</text>
</comment>
<keyword evidence="1" id="KW-0547">Nucleotide-binding</keyword>
<evidence type="ECO:0000256" key="1">
    <source>
        <dbReference type="PROSITE-ProRule" id="PRU00289"/>
    </source>
</evidence>
<evidence type="ECO:0000313" key="5">
    <source>
        <dbReference type="EMBL" id="PSR61568.1"/>
    </source>
</evidence>
<organism evidence="5 6">
    <name type="scientific">Nocardia nova</name>
    <dbReference type="NCBI Taxonomy" id="37330"/>
    <lineage>
        <taxon>Bacteria</taxon>
        <taxon>Bacillati</taxon>
        <taxon>Actinomycetota</taxon>
        <taxon>Actinomycetes</taxon>
        <taxon>Mycobacteriales</taxon>
        <taxon>Nocardiaceae</taxon>
        <taxon>Nocardia</taxon>
    </lineage>
</organism>
<keyword evidence="1" id="KW-0067">ATP-binding</keyword>
<feature type="compositionally biased region" description="Acidic residues" evidence="2">
    <location>
        <begin position="424"/>
        <end position="433"/>
    </location>
</feature>
<dbReference type="Gene3D" id="3.40.50.300">
    <property type="entry name" value="P-loop containing nucleotide triphosphate hydrolases"/>
    <property type="match status" value="1"/>
</dbReference>
<dbReference type="GO" id="GO:0003677">
    <property type="term" value="F:DNA binding"/>
    <property type="evidence" value="ECO:0007669"/>
    <property type="project" value="InterPro"/>
</dbReference>
<reference evidence="5 6" key="1">
    <citation type="submission" date="2018-02" db="EMBL/GenBank/DDBJ databases">
        <title>8 Nocardia nova and 1 Nocardia cyriacigeorgica strain used for evolution to TMP-SMX.</title>
        <authorList>
            <person name="Mehta H."/>
            <person name="Weng J."/>
            <person name="Shamoo Y."/>
        </authorList>
    </citation>
    <scope>NUCLEOTIDE SEQUENCE [LARGE SCALE GENOMIC DNA]</scope>
    <source>
        <strain evidence="5 6">ATCC 33727</strain>
    </source>
</reference>
<dbReference type="GO" id="GO:0005524">
    <property type="term" value="F:ATP binding"/>
    <property type="evidence" value="ECO:0007669"/>
    <property type="project" value="UniProtKB-UniRule"/>
</dbReference>
<dbReference type="Pfam" id="PF01580">
    <property type="entry name" value="FtsK_SpoIIIE"/>
    <property type="match status" value="1"/>
</dbReference>
<sequence>MTAVDMVPYAAAAGGALAFMAWLLPWGRQPTPRPRGLEDIVDEAPVQLRPAVLSFASNAHAQQMFADLKLGSAELGFPKVESWEYTRQGITVDVLMRGGHTLSTWSDRETRAAIAHYIGVPDVAVSSPAPGVVRLDVRLYDTLAESAPVPVVIGDGVDLTAVPTGVFEDGTTWRVPVQGRHVLLGGETGSGKSGVLWSLVNGMGPAIAAGRVELRVIDPKGGMELGWLEPLCTRFECTMPETMIGLLEESVSDMQERAQRWRGKVRKPEPTRENPLVVIIIDEAATLSAFTDSKLRARFEQAHGLLLSQGRAPLFSVIETVIDPSKETVPQRQLLPYRIGLRMAEPTQVEMIHGRGARDRGSYCDEIDYATPGVCYVQEDGIAGFRRARAYQVTDDDIDWIVNRYKPQQAAIDYAPQADYSGFDPDDLGDETPGDGLAAA</sequence>
<proteinExistence type="predicted"/>
<name>A0A2T2Z1C6_9NOCA</name>